<comment type="catalytic activity">
    <reaction evidence="6">
        <text>adenosine 3',5'-bisphosphate + H2O = AMP + phosphate</text>
        <dbReference type="Rhea" id="RHEA:10040"/>
        <dbReference type="ChEBI" id="CHEBI:15377"/>
        <dbReference type="ChEBI" id="CHEBI:43474"/>
        <dbReference type="ChEBI" id="CHEBI:58343"/>
        <dbReference type="ChEBI" id="CHEBI:456215"/>
        <dbReference type="EC" id="3.1.3.7"/>
    </reaction>
</comment>
<feature type="binding site" evidence="6">
    <location>
        <position position="98"/>
    </location>
    <ligand>
        <name>Mg(2+)</name>
        <dbReference type="ChEBI" id="CHEBI:18420"/>
        <label>2</label>
    </ligand>
</feature>
<comment type="cofactor">
    <cofactor evidence="6">
        <name>Mg(2+)</name>
        <dbReference type="ChEBI" id="CHEBI:18420"/>
    </cofactor>
</comment>
<evidence type="ECO:0000256" key="5">
    <source>
        <dbReference type="ARBA" id="ARBA00023136"/>
    </source>
</evidence>
<keyword evidence="4 6" id="KW-0378">Hydrolase</keyword>
<feature type="binding site" evidence="6">
    <location>
        <position position="225"/>
    </location>
    <ligand>
        <name>Mg(2+)</name>
        <dbReference type="ChEBI" id="CHEBI:18420"/>
        <label>2</label>
    </ligand>
</feature>
<keyword evidence="2 6" id="KW-1003">Cell membrane</keyword>
<organism evidence="7 8">
    <name type="scientific">Skermanella cutis</name>
    <dbReference type="NCBI Taxonomy" id="2775420"/>
    <lineage>
        <taxon>Bacteria</taxon>
        <taxon>Pseudomonadati</taxon>
        <taxon>Pseudomonadota</taxon>
        <taxon>Alphaproteobacteria</taxon>
        <taxon>Rhodospirillales</taxon>
        <taxon>Azospirillaceae</taxon>
        <taxon>Skermanella</taxon>
    </lineage>
</organism>
<keyword evidence="5 6" id="KW-0472">Membrane</keyword>
<evidence type="ECO:0000313" key="8">
    <source>
        <dbReference type="Proteomes" id="UP000595197"/>
    </source>
</evidence>
<accession>A0ABX7B370</accession>
<dbReference type="Gene3D" id="3.30.540.10">
    <property type="entry name" value="Fructose-1,6-Bisphosphatase, subunit A, domain 1"/>
    <property type="match status" value="1"/>
</dbReference>
<evidence type="ECO:0000256" key="1">
    <source>
        <dbReference type="ARBA" id="ARBA00005289"/>
    </source>
</evidence>
<evidence type="ECO:0000256" key="3">
    <source>
        <dbReference type="ARBA" id="ARBA00022519"/>
    </source>
</evidence>
<dbReference type="EC" id="3.1.3.7" evidence="6"/>
<dbReference type="PANTHER" id="PTHR43028">
    <property type="entry name" value="3'(2'),5'-BISPHOSPHATE NUCLEOTIDASE 1"/>
    <property type="match status" value="1"/>
</dbReference>
<keyword evidence="6" id="KW-0479">Metal-binding</keyword>
<comment type="function">
    <text evidence="6">Converts adenosine-3',5'-bisphosphate (PAP) to AMP.</text>
</comment>
<dbReference type="InterPro" id="IPR050725">
    <property type="entry name" value="CysQ/Inositol_MonoPase"/>
</dbReference>
<feature type="binding site" evidence="6">
    <location>
        <position position="78"/>
    </location>
    <ligand>
        <name>substrate</name>
    </ligand>
</feature>
<evidence type="ECO:0000256" key="4">
    <source>
        <dbReference type="ARBA" id="ARBA00022801"/>
    </source>
</evidence>
<sequence length="266" mass="28565">MSDRRADQSLDHGFAKLLPAVRTIAREAGQVILRYYTDTVTAHVKSDGSPVTAADHAAEAVILPALHHLTPDIPVISEEQHAAGKSPPGDHGIYWLVDPLDGTRSFVEHTGEFTVNIGLVKDGVPVLGVMYLPVDGDLYAAAGPGTAVHCVQGRGDVPISARMVPPDGLVVLSSRRHGDRERLDRFLEGKLVKEHRHSSSALKFCLIARGEVDVYPRFGPTCEWDTAAGHAILLAAGGSIETPDGKPLGYGKPDFLNGEFIAYGRR</sequence>
<name>A0ABX7B370_9PROT</name>
<keyword evidence="8" id="KW-1185">Reference proteome</keyword>
<dbReference type="PROSITE" id="PS00630">
    <property type="entry name" value="IMP_2"/>
    <property type="match status" value="1"/>
</dbReference>
<dbReference type="Proteomes" id="UP000595197">
    <property type="component" value="Chromosome"/>
</dbReference>
<keyword evidence="6" id="KW-0460">Magnesium</keyword>
<dbReference type="EMBL" id="CP067420">
    <property type="protein sequence ID" value="QQP88264.1"/>
    <property type="molecule type" value="Genomic_DNA"/>
</dbReference>
<dbReference type="NCBIfam" id="TIGR01331">
    <property type="entry name" value="bisphos_cysQ"/>
    <property type="match status" value="1"/>
</dbReference>
<feature type="binding site" evidence="6">
    <location>
        <position position="101"/>
    </location>
    <ligand>
        <name>Mg(2+)</name>
        <dbReference type="ChEBI" id="CHEBI:18420"/>
        <label>2</label>
    </ligand>
</feature>
<dbReference type="InterPro" id="IPR006240">
    <property type="entry name" value="CysQ"/>
</dbReference>
<reference evidence="7" key="1">
    <citation type="submission" date="2021-02" db="EMBL/GenBank/DDBJ databases">
        <title>Skermanella TT6 skin isolate.</title>
        <authorList>
            <person name="Lee K."/>
            <person name="Ganzorig M."/>
        </authorList>
    </citation>
    <scope>NUCLEOTIDE SEQUENCE</scope>
    <source>
        <strain evidence="7">TT6</strain>
    </source>
</reference>
<evidence type="ECO:0000256" key="6">
    <source>
        <dbReference type="HAMAP-Rule" id="MF_02095"/>
    </source>
</evidence>
<proteinExistence type="inferred from homology"/>
<dbReference type="SUPFAM" id="SSF56655">
    <property type="entry name" value="Carbohydrate phosphatase"/>
    <property type="match status" value="1"/>
</dbReference>
<feature type="binding site" evidence="6">
    <location>
        <begin position="100"/>
        <end position="103"/>
    </location>
    <ligand>
        <name>substrate</name>
    </ligand>
</feature>
<feature type="binding site" evidence="6">
    <location>
        <position position="100"/>
    </location>
    <ligand>
        <name>Mg(2+)</name>
        <dbReference type="ChEBI" id="CHEBI:18420"/>
        <label>1</label>
    </ligand>
</feature>
<evidence type="ECO:0000256" key="2">
    <source>
        <dbReference type="ARBA" id="ARBA00022475"/>
    </source>
</evidence>
<dbReference type="PANTHER" id="PTHR43028:SF5">
    <property type="entry name" value="3'(2'),5'-BISPHOSPHATE NUCLEOTIDASE 1"/>
    <property type="match status" value="1"/>
</dbReference>
<protein>
    <recommendedName>
        <fullName evidence="6">3'(2'),5'-bisphosphate nucleotidase CysQ</fullName>
        <ecNumber evidence="6">3.1.3.7</ecNumber>
    </recommendedName>
    <alternativeName>
        <fullName evidence="6">3'(2'),5-bisphosphonucleoside 3'(2')-phosphohydrolase</fullName>
    </alternativeName>
    <alternativeName>
        <fullName evidence="6">3'-phosphoadenosine 5'-phosphate phosphatase</fullName>
        <shortName evidence="6">PAP phosphatase</shortName>
    </alternativeName>
</protein>
<dbReference type="GO" id="GO:0008441">
    <property type="term" value="F:3'(2'),5'-bisphosphate nucleotidase activity"/>
    <property type="evidence" value="ECO:0007669"/>
    <property type="project" value="UniProtKB-EC"/>
</dbReference>
<gene>
    <name evidence="6 7" type="primary">cysQ</name>
    <name evidence="7" type="ORF">IGS68_19720</name>
</gene>
<dbReference type="Pfam" id="PF00459">
    <property type="entry name" value="Inositol_P"/>
    <property type="match status" value="1"/>
</dbReference>
<dbReference type="InterPro" id="IPR000760">
    <property type="entry name" value="Inositol_monophosphatase-like"/>
</dbReference>
<feature type="binding site" evidence="6">
    <location>
        <position position="98"/>
    </location>
    <ligand>
        <name>Mg(2+)</name>
        <dbReference type="ChEBI" id="CHEBI:18420"/>
        <label>1</label>
    </ligand>
</feature>
<feature type="binding site" evidence="6">
    <location>
        <position position="225"/>
    </location>
    <ligand>
        <name>substrate</name>
    </ligand>
</feature>
<comment type="subcellular location">
    <subcellularLocation>
        <location evidence="6">Cell inner membrane</location>
        <topology evidence="6">Peripheral membrane protein</topology>
        <orientation evidence="6">Cytoplasmic side</orientation>
    </subcellularLocation>
</comment>
<dbReference type="HAMAP" id="MF_02095">
    <property type="entry name" value="CysQ"/>
    <property type="match status" value="1"/>
</dbReference>
<dbReference type="RefSeq" id="WP_201072893.1">
    <property type="nucleotide sequence ID" value="NZ_CP067420.1"/>
</dbReference>
<comment type="similarity">
    <text evidence="1 6">Belongs to the inositol monophosphatase superfamily. CysQ family.</text>
</comment>
<dbReference type="InterPro" id="IPR020550">
    <property type="entry name" value="Inositol_monophosphatase_CS"/>
</dbReference>
<dbReference type="PRINTS" id="PR00377">
    <property type="entry name" value="IMPHPHTASES"/>
</dbReference>
<keyword evidence="3 6" id="KW-0997">Cell inner membrane</keyword>
<dbReference type="Gene3D" id="3.40.190.80">
    <property type="match status" value="1"/>
</dbReference>
<evidence type="ECO:0000313" key="7">
    <source>
        <dbReference type="EMBL" id="QQP88264.1"/>
    </source>
</evidence>
<dbReference type="CDD" id="cd01638">
    <property type="entry name" value="CysQ"/>
    <property type="match status" value="1"/>
</dbReference>
<feature type="binding site" evidence="6">
    <location>
        <position position="78"/>
    </location>
    <ligand>
        <name>Mg(2+)</name>
        <dbReference type="ChEBI" id="CHEBI:18420"/>
        <label>1</label>
    </ligand>
</feature>